<keyword evidence="1" id="KW-1133">Transmembrane helix</keyword>
<protein>
    <submittedName>
        <fullName evidence="3">Kinase-like domain-containing protein</fullName>
    </submittedName>
</protein>
<dbReference type="GO" id="GO:0004674">
    <property type="term" value="F:protein serine/threonine kinase activity"/>
    <property type="evidence" value="ECO:0007669"/>
    <property type="project" value="TreeGrafter"/>
</dbReference>
<dbReference type="Proteomes" id="UP000268093">
    <property type="component" value="Unassembled WGS sequence"/>
</dbReference>
<dbReference type="InterPro" id="IPR051681">
    <property type="entry name" value="Ser/Thr_Kinases-Pseudokinases"/>
</dbReference>
<dbReference type="AlphaFoldDB" id="A0A433DLQ7"/>
<dbReference type="OrthoDB" id="4062651at2759"/>
<dbReference type="Gene3D" id="1.10.510.10">
    <property type="entry name" value="Transferase(Phosphotransferase) domain 1"/>
    <property type="match status" value="1"/>
</dbReference>
<keyword evidence="1" id="KW-0812">Transmembrane</keyword>
<keyword evidence="3" id="KW-0808">Transferase</keyword>
<feature type="transmembrane region" description="Helical" evidence="1">
    <location>
        <begin position="548"/>
        <end position="569"/>
    </location>
</feature>
<dbReference type="GO" id="GO:0005524">
    <property type="term" value="F:ATP binding"/>
    <property type="evidence" value="ECO:0007669"/>
    <property type="project" value="InterPro"/>
</dbReference>
<dbReference type="InterPro" id="IPR011009">
    <property type="entry name" value="Kinase-like_dom_sf"/>
</dbReference>
<dbReference type="InterPro" id="IPR000719">
    <property type="entry name" value="Prot_kinase_dom"/>
</dbReference>
<keyword evidence="3" id="KW-0418">Kinase</keyword>
<name>A0A433DLQ7_9FUNG</name>
<feature type="domain" description="Protein kinase" evidence="2">
    <location>
        <begin position="157"/>
        <end position="458"/>
    </location>
</feature>
<organism evidence="3 4">
    <name type="scientific">Jimgerdemannia flammicorona</name>
    <dbReference type="NCBI Taxonomy" id="994334"/>
    <lineage>
        <taxon>Eukaryota</taxon>
        <taxon>Fungi</taxon>
        <taxon>Fungi incertae sedis</taxon>
        <taxon>Mucoromycota</taxon>
        <taxon>Mucoromycotina</taxon>
        <taxon>Endogonomycetes</taxon>
        <taxon>Endogonales</taxon>
        <taxon>Endogonaceae</taxon>
        <taxon>Jimgerdemannia</taxon>
    </lineage>
</organism>
<dbReference type="SUPFAM" id="SSF56112">
    <property type="entry name" value="Protein kinase-like (PK-like)"/>
    <property type="match status" value="1"/>
</dbReference>
<dbReference type="Pfam" id="PF07714">
    <property type="entry name" value="PK_Tyr_Ser-Thr"/>
    <property type="match status" value="1"/>
</dbReference>
<evidence type="ECO:0000259" key="2">
    <source>
        <dbReference type="PROSITE" id="PS50011"/>
    </source>
</evidence>
<evidence type="ECO:0000256" key="1">
    <source>
        <dbReference type="SAM" id="Phobius"/>
    </source>
</evidence>
<keyword evidence="1" id="KW-0472">Membrane</keyword>
<dbReference type="PANTHER" id="PTHR44329">
    <property type="entry name" value="SERINE/THREONINE-PROTEIN KINASE TNNI3K-RELATED"/>
    <property type="match status" value="1"/>
</dbReference>
<dbReference type="PROSITE" id="PS50011">
    <property type="entry name" value="PROTEIN_KINASE_DOM"/>
    <property type="match status" value="1"/>
</dbReference>
<accession>A0A433DLQ7</accession>
<sequence>MATPGQSTFVCMSVLTIVVRRKPYASPFTFAMVRKLTVRAVILGITPCGGSATTRRLPNLTSCIVKVVGPVYKPRILHSPSLSFLPSSPPFITMTEALVEELKSLLTPFDRLDRTLKFGIARRKLVFPFDEYLKMHLDSMSLSELANFLVWIPFESFTGVEKKGYSAFGTVWKGALRGHNGKKDEIFALKEMDTSIFREVRANYSHWFFTFPQILLYESSHKYCFVKFGPTLSPLKKPASYLQLVLNAVLLCSNGFRSTLIGITCHPDNRNYLMVTKYGCAGSLEDALIHTAPNSWHDIFRQARDICAAVSSIHEVGVTHNNLHPSNFVLGAYESQDIHVIDIGIGQAVARSVASSSDENTEHQGIYGRVEYFPPETFKGVPYTKASDVYCVGTLMWQLVNRAPPRGTAGRISREDGLREDPVPGVPDAYQRIINDCWNLEPAKRPTMKKVLSQIQTLARSPLPLENNIISDETSMYVAERLKEYSTRQSGATKPVVASRSQYFTKAQLSVFTQTVDPATESIVKKLGACTPSSEHDLDEVRSKQTEVGIYAICAISLMVPVMAVYFSVLV</sequence>
<dbReference type="EMBL" id="RBNI01000488">
    <property type="protein sequence ID" value="RUP51769.1"/>
    <property type="molecule type" value="Genomic_DNA"/>
</dbReference>
<gene>
    <name evidence="3" type="ORF">BC936DRAFT_146048</name>
</gene>
<evidence type="ECO:0000313" key="4">
    <source>
        <dbReference type="Proteomes" id="UP000268093"/>
    </source>
</evidence>
<evidence type="ECO:0000313" key="3">
    <source>
        <dbReference type="EMBL" id="RUP51769.1"/>
    </source>
</evidence>
<proteinExistence type="predicted"/>
<dbReference type="InterPro" id="IPR001245">
    <property type="entry name" value="Ser-Thr/Tyr_kinase_cat_dom"/>
</dbReference>
<reference evidence="3 4" key="1">
    <citation type="journal article" date="2018" name="New Phytol.">
        <title>Phylogenomics of Endogonaceae and evolution of mycorrhizas within Mucoromycota.</title>
        <authorList>
            <person name="Chang Y."/>
            <person name="Desiro A."/>
            <person name="Na H."/>
            <person name="Sandor L."/>
            <person name="Lipzen A."/>
            <person name="Clum A."/>
            <person name="Barry K."/>
            <person name="Grigoriev I.V."/>
            <person name="Martin F.M."/>
            <person name="Stajich J.E."/>
            <person name="Smith M.E."/>
            <person name="Bonito G."/>
            <person name="Spatafora J.W."/>
        </authorList>
    </citation>
    <scope>NUCLEOTIDE SEQUENCE [LARGE SCALE GENOMIC DNA]</scope>
    <source>
        <strain evidence="3 4">GMNB39</strain>
    </source>
</reference>
<keyword evidence="4" id="KW-1185">Reference proteome</keyword>
<comment type="caution">
    <text evidence="3">The sequence shown here is derived from an EMBL/GenBank/DDBJ whole genome shotgun (WGS) entry which is preliminary data.</text>
</comment>
<dbReference type="CDD" id="cd00180">
    <property type="entry name" value="PKc"/>
    <property type="match status" value="1"/>
</dbReference>